<dbReference type="Gene3D" id="3.40.630.30">
    <property type="match status" value="1"/>
</dbReference>
<sequence>MIHYFSTARLKVYELKAEHGPLTDALLETIPRILTKNVVENLPPYFQGIESKAQAKAWLDIMLAESRLFLVKNKNEEVLGCVFISHALEQDNYQDKHLGYLLAEEQWGKGLASELLHAFIKHAEQTESWHKLIGGVDKHNFASAKVLLKLGFTKRCNSNQSADFYELSLSKS</sequence>
<gene>
    <name evidence="2" type="ORF">C1E23_16920</name>
</gene>
<dbReference type="InterPro" id="IPR016181">
    <property type="entry name" value="Acyl_CoA_acyltransferase"/>
</dbReference>
<dbReference type="AlphaFoldDB" id="A0A4Q7IK30"/>
<evidence type="ECO:0000313" key="3">
    <source>
        <dbReference type="Proteomes" id="UP000291338"/>
    </source>
</evidence>
<evidence type="ECO:0000259" key="1">
    <source>
        <dbReference type="PROSITE" id="PS51186"/>
    </source>
</evidence>
<reference evidence="2 3" key="1">
    <citation type="submission" date="2018-01" db="EMBL/GenBank/DDBJ databases">
        <title>Co-occurrence of chitin degradation, pigmentation and bioactivity in marine Pseudoalteromonas.</title>
        <authorList>
            <person name="Paulsen S."/>
            <person name="Gram L."/>
            <person name="Machado H."/>
        </authorList>
    </citation>
    <scope>NUCLEOTIDE SEQUENCE [LARGE SCALE GENOMIC DNA]</scope>
    <source>
        <strain evidence="2 3">S3898</strain>
    </source>
</reference>
<dbReference type="PANTHER" id="PTHR43792">
    <property type="entry name" value="GNAT FAMILY, PUTATIVE (AFU_ORTHOLOGUE AFUA_3G00765)-RELATED-RELATED"/>
    <property type="match status" value="1"/>
</dbReference>
<accession>A0A4Q7IK30</accession>
<dbReference type="InterPro" id="IPR000182">
    <property type="entry name" value="GNAT_dom"/>
</dbReference>
<name>A0A4Q7IK30_9GAMM</name>
<dbReference type="PROSITE" id="PS51186">
    <property type="entry name" value="GNAT"/>
    <property type="match status" value="1"/>
</dbReference>
<proteinExistence type="predicted"/>
<dbReference type="GO" id="GO:0016747">
    <property type="term" value="F:acyltransferase activity, transferring groups other than amino-acyl groups"/>
    <property type="evidence" value="ECO:0007669"/>
    <property type="project" value="InterPro"/>
</dbReference>
<feature type="domain" description="N-acetyltransferase" evidence="1">
    <location>
        <begin position="25"/>
        <end position="172"/>
    </location>
</feature>
<organism evidence="2 3">
    <name type="scientific">Pseudoalteromonas phenolica</name>
    <dbReference type="NCBI Taxonomy" id="161398"/>
    <lineage>
        <taxon>Bacteria</taxon>
        <taxon>Pseudomonadati</taxon>
        <taxon>Pseudomonadota</taxon>
        <taxon>Gammaproteobacteria</taxon>
        <taxon>Alteromonadales</taxon>
        <taxon>Pseudoalteromonadaceae</taxon>
        <taxon>Pseudoalteromonas</taxon>
    </lineage>
</organism>
<dbReference type="Pfam" id="PF13302">
    <property type="entry name" value="Acetyltransf_3"/>
    <property type="match status" value="1"/>
</dbReference>
<dbReference type="InterPro" id="IPR051531">
    <property type="entry name" value="N-acetyltransferase"/>
</dbReference>
<protein>
    <submittedName>
        <fullName evidence="2">GNAT family N-acetyltransferase</fullName>
    </submittedName>
</protein>
<dbReference type="RefSeq" id="WP_130256691.1">
    <property type="nucleotide sequence ID" value="NZ_PPSX01000070.1"/>
</dbReference>
<dbReference type="Proteomes" id="UP000291338">
    <property type="component" value="Unassembled WGS sequence"/>
</dbReference>
<comment type="caution">
    <text evidence="2">The sequence shown here is derived from an EMBL/GenBank/DDBJ whole genome shotgun (WGS) entry which is preliminary data.</text>
</comment>
<evidence type="ECO:0000313" key="2">
    <source>
        <dbReference type="EMBL" id="RZQ51952.1"/>
    </source>
</evidence>
<dbReference type="EMBL" id="PPSX01000070">
    <property type="protein sequence ID" value="RZQ51952.1"/>
    <property type="molecule type" value="Genomic_DNA"/>
</dbReference>
<dbReference type="SUPFAM" id="SSF55729">
    <property type="entry name" value="Acyl-CoA N-acyltransferases (Nat)"/>
    <property type="match status" value="1"/>
</dbReference>
<keyword evidence="2" id="KW-0808">Transferase</keyword>